<dbReference type="GeneID" id="92091121"/>
<evidence type="ECO:0000313" key="1">
    <source>
        <dbReference type="EMBL" id="KAK8070033.1"/>
    </source>
</evidence>
<dbReference type="RefSeq" id="XP_066717327.1">
    <property type="nucleotide sequence ID" value="XM_066858058.1"/>
</dbReference>
<accession>A0ABR1VFN4</accession>
<keyword evidence="2" id="KW-1185">Reference proteome</keyword>
<dbReference type="EMBL" id="JAQQWL010000006">
    <property type="protein sequence ID" value="KAK8070033.1"/>
    <property type="molecule type" value="Genomic_DNA"/>
</dbReference>
<organism evidence="1 2">
    <name type="scientific">Apiospora phragmitis</name>
    <dbReference type="NCBI Taxonomy" id="2905665"/>
    <lineage>
        <taxon>Eukaryota</taxon>
        <taxon>Fungi</taxon>
        <taxon>Dikarya</taxon>
        <taxon>Ascomycota</taxon>
        <taxon>Pezizomycotina</taxon>
        <taxon>Sordariomycetes</taxon>
        <taxon>Xylariomycetidae</taxon>
        <taxon>Amphisphaeriales</taxon>
        <taxon>Apiosporaceae</taxon>
        <taxon>Apiospora</taxon>
    </lineage>
</organism>
<protein>
    <recommendedName>
        <fullName evidence="3">DUF4158 domain-containing protein</fullName>
    </recommendedName>
</protein>
<dbReference type="Proteomes" id="UP001480595">
    <property type="component" value="Unassembled WGS sequence"/>
</dbReference>
<name>A0ABR1VFN4_9PEZI</name>
<reference evidence="1 2" key="1">
    <citation type="submission" date="2023-01" db="EMBL/GenBank/DDBJ databases">
        <title>Analysis of 21 Apiospora genomes using comparative genomics revels a genus with tremendous synthesis potential of carbohydrate active enzymes and secondary metabolites.</title>
        <authorList>
            <person name="Sorensen T."/>
        </authorList>
    </citation>
    <scope>NUCLEOTIDE SEQUENCE [LARGE SCALE GENOMIC DNA]</scope>
    <source>
        <strain evidence="1 2">CBS 135458</strain>
    </source>
</reference>
<comment type="caution">
    <text evidence="1">The sequence shown here is derived from an EMBL/GenBank/DDBJ whole genome shotgun (WGS) entry which is preliminary data.</text>
</comment>
<proteinExistence type="predicted"/>
<sequence>MPKSSVRMLRVERGPLLDVLGTQIPANELEGILRNARRGRFYHEMGVFLLQMFLQQAAVPSRSRLSDVK</sequence>
<gene>
    <name evidence="1" type="ORF">PG994_006649</name>
</gene>
<evidence type="ECO:0008006" key="3">
    <source>
        <dbReference type="Google" id="ProtNLM"/>
    </source>
</evidence>
<evidence type="ECO:0000313" key="2">
    <source>
        <dbReference type="Proteomes" id="UP001480595"/>
    </source>
</evidence>